<name>A0ABS6V211_9PSEU</name>
<proteinExistence type="predicted"/>
<dbReference type="Proteomes" id="UP000694287">
    <property type="component" value="Unassembled WGS sequence"/>
</dbReference>
<evidence type="ECO:0000313" key="1">
    <source>
        <dbReference type="EMBL" id="MBW0138296.1"/>
    </source>
</evidence>
<protein>
    <submittedName>
        <fullName evidence="1">Uncharacterized protein</fullName>
    </submittedName>
</protein>
<organism evidence="1 2">
    <name type="scientific">Pseudonocardia abyssalis</name>
    <dbReference type="NCBI Taxonomy" id="2792008"/>
    <lineage>
        <taxon>Bacteria</taxon>
        <taxon>Bacillati</taxon>
        <taxon>Actinomycetota</taxon>
        <taxon>Actinomycetes</taxon>
        <taxon>Pseudonocardiales</taxon>
        <taxon>Pseudonocardiaceae</taxon>
        <taxon>Pseudonocardia</taxon>
    </lineage>
</organism>
<dbReference type="EMBL" id="JADQDK010000001">
    <property type="protein sequence ID" value="MBW0138296.1"/>
    <property type="molecule type" value="Genomic_DNA"/>
</dbReference>
<gene>
    <name evidence="1" type="ORF">I4I81_29115</name>
</gene>
<keyword evidence="2" id="KW-1185">Reference proteome</keyword>
<accession>A0ABS6V211</accession>
<sequence>MARRSNSLTKFLQDVVDNSKDLVDDLIDRGRDVESDVRTGVSKAVSNEDDDHTDADLARLQASLAELSAKVDTLAKAKPATTATR</sequence>
<evidence type="ECO:0000313" key="2">
    <source>
        <dbReference type="Proteomes" id="UP000694287"/>
    </source>
</evidence>
<reference evidence="1 2" key="1">
    <citation type="submission" date="2020-11" db="EMBL/GenBank/DDBJ databases">
        <title>Pseudonocardia abyssalis sp. nov. and Pseudonocardia oceani sp. nov., description and phylogenomic analysis of two novel actinomycetes isolated from the deep Southern Ocean.</title>
        <authorList>
            <person name="Parra J."/>
        </authorList>
    </citation>
    <scope>NUCLEOTIDE SEQUENCE [LARGE SCALE GENOMIC DNA]</scope>
    <source>
        <strain evidence="1 2">KRD-168</strain>
    </source>
</reference>
<comment type="caution">
    <text evidence="1">The sequence shown here is derived from an EMBL/GenBank/DDBJ whole genome shotgun (WGS) entry which is preliminary data.</text>
</comment>
<dbReference type="RefSeq" id="WP_218601237.1">
    <property type="nucleotide sequence ID" value="NZ_JADQDJ010000015.1"/>
</dbReference>